<evidence type="ECO:0000313" key="1">
    <source>
        <dbReference type="EMBL" id="EJI86696.1"/>
    </source>
</evidence>
<sequence>MTWSKKFALALLSLLAIVVAYQLGKQIGAWIIRSGTMIG</sequence>
<name>J1QM57_9ALTE</name>
<organism evidence="1 2">
    <name type="scientific">Alishewanella aestuarii B11</name>
    <dbReference type="NCBI Taxonomy" id="1197174"/>
    <lineage>
        <taxon>Bacteria</taxon>
        <taxon>Pseudomonadati</taxon>
        <taxon>Pseudomonadota</taxon>
        <taxon>Gammaproteobacteria</taxon>
        <taxon>Alteromonadales</taxon>
        <taxon>Alteromonadaceae</taxon>
        <taxon>Alishewanella</taxon>
    </lineage>
</organism>
<dbReference type="Proteomes" id="UP000012043">
    <property type="component" value="Unassembled WGS sequence"/>
</dbReference>
<evidence type="ECO:0000313" key="2">
    <source>
        <dbReference type="Proteomes" id="UP000012043"/>
    </source>
</evidence>
<accession>J1QM57</accession>
<dbReference type="PATRIC" id="fig|1197174.4.peg.239"/>
<keyword evidence="2" id="KW-1185">Reference proteome</keyword>
<gene>
    <name evidence="1" type="ORF">AEST_02420</name>
</gene>
<comment type="caution">
    <text evidence="1">The sequence shown here is derived from an EMBL/GenBank/DDBJ whole genome shotgun (WGS) entry which is preliminary data.</text>
</comment>
<proteinExistence type="predicted"/>
<reference evidence="1 2" key="1">
    <citation type="journal article" date="2012" name="J. Bacteriol.">
        <title>Genome Sequence of Pectin-Degrading Alishewanella aestuarii Strain B11T, Isolated from Tidal Flat Sediment.</title>
        <authorList>
            <person name="Jung J."/>
            <person name="Choi S."/>
            <person name="Chun J."/>
            <person name="Park W."/>
        </authorList>
    </citation>
    <scope>NUCLEOTIDE SEQUENCE [LARGE SCALE GENOMIC DNA]</scope>
    <source>
        <strain evidence="1 2">B11</strain>
    </source>
</reference>
<dbReference type="AlphaFoldDB" id="J1QM57"/>
<protein>
    <submittedName>
        <fullName evidence="1">Uncharacterized protein</fullName>
    </submittedName>
</protein>
<dbReference type="EMBL" id="ALAB01000002">
    <property type="protein sequence ID" value="EJI86696.1"/>
    <property type="molecule type" value="Genomic_DNA"/>
</dbReference>